<evidence type="ECO:0000313" key="2">
    <source>
        <dbReference type="Proteomes" id="UP000272706"/>
    </source>
</evidence>
<gene>
    <name evidence="1" type="ORF">D3227_31960</name>
</gene>
<sequence>MAFDAVMKFNTVSKDGIQPKGESLILKDGFTLADEWSFSIENKLNIGPHTVGAGTGKAEFEVFTIKKQVDTASSALYVACGRGAHFNDVDLKLFKSTGSGLLTADSNLFLHWSFNMLAIEKVEWAYAEDAPEETITCRFGACKMIYYKQDMHGALTKAGEGIWNQVSNSAEFNKLVVD</sequence>
<dbReference type="InterPro" id="IPR008514">
    <property type="entry name" value="T6SS_Hcp"/>
</dbReference>
<dbReference type="RefSeq" id="WP_120018174.1">
    <property type="nucleotide sequence ID" value="NZ_QZWZ01000042.1"/>
</dbReference>
<dbReference type="Gene3D" id="2.30.110.20">
    <property type="entry name" value="Hcp1-like"/>
    <property type="match status" value="1"/>
</dbReference>
<dbReference type="AlphaFoldDB" id="A0A3A5K2U5"/>
<dbReference type="Pfam" id="PF05638">
    <property type="entry name" value="T6SS_HCP"/>
    <property type="match status" value="1"/>
</dbReference>
<accession>A0A3A5K2U5</accession>
<dbReference type="SUPFAM" id="SSF141452">
    <property type="entry name" value="Hcp1-like"/>
    <property type="match status" value="1"/>
</dbReference>
<organism evidence="1 2">
    <name type="scientific">Mesorhizobium waimense</name>
    <dbReference type="NCBI Taxonomy" id="1300307"/>
    <lineage>
        <taxon>Bacteria</taxon>
        <taxon>Pseudomonadati</taxon>
        <taxon>Pseudomonadota</taxon>
        <taxon>Alphaproteobacteria</taxon>
        <taxon>Hyphomicrobiales</taxon>
        <taxon>Phyllobacteriaceae</taxon>
        <taxon>Mesorhizobium</taxon>
    </lineage>
</organism>
<dbReference type="InterPro" id="IPR036624">
    <property type="entry name" value="Hcp1-lik_sf"/>
</dbReference>
<evidence type="ECO:0000313" key="1">
    <source>
        <dbReference type="EMBL" id="RJT29469.1"/>
    </source>
</evidence>
<reference evidence="1 2" key="1">
    <citation type="submission" date="2018-09" db="EMBL/GenBank/DDBJ databases">
        <title>Mesorhizobium carmichaelinearum sp. nov. isolated from Carmichaelinea spp. root nodules in New Zealand.</title>
        <authorList>
            <person name="De Meyer S.E."/>
        </authorList>
    </citation>
    <scope>NUCLEOTIDE SEQUENCE [LARGE SCALE GENOMIC DNA]</scope>
    <source>
        <strain evidence="1 2">ICMP19557</strain>
    </source>
</reference>
<protein>
    <submittedName>
        <fullName evidence="1">Hcp1 family type VI secretion system effector</fullName>
    </submittedName>
</protein>
<dbReference type="Proteomes" id="UP000272706">
    <property type="component" value="Unassembled WGS sequence"/>
</dbReference>
<comment type="caution">
    <text evidence="1">The sequence shown here is derived from an EMBL/GenBank/DDBJ whole genome shotgun (WGS) entry which is preliminary data.</text>
</comment>
<dbReference type="EMBL" id="QZWZ01000042">
    <property type="protein sequence ID" value="RJT29469.1"/>
    <property type="molecule type" value="Genomic_DNA"/>
</dbReference>
<proteinExistence type="predicted"/>
<name>A0A3A5K2U5_9HYPH</name>
<keyword evidence="2" id="KW-1185">Reference proteome</keyword>
<dbReference type="OrthoDB" id="8351963at2"/>